<dbReference type="InterPro" id="IPR011067">
    <property type="entry name" value="Plasmid_toxin/cell-grow_inhib"/>
</dbReference>
<comment type="caution">
    <text evidence="3">The sequence shown here is derived from an EMBL/GenBank/DDBJ whole genome shotgun (WGS) entry which is preliminary data.</text>
</comment>
<gene>
    <name evidence="3" type="ORF">FD01_GL000214</name>
</gene>
<comment type="similarity">
    <text evidence="1">Belongs to the PemK/MazF family.</text>
</comment>
<dbReference type="GO" id="GO:0003677">
    <property type="term" value="F:DNA binding"/>
    <property type="evidence" value="ECO:0007669"/>
    <property type="project" value="InterPro"/>
</dbReference>
<evidence type="ECO:0000256" key="2">
    <source>
        <dbReference type="ARBA" id="ARBA00022649"/>
    </source>
</evidence>
<dbReference type="Gene3D" id="2.30.30.110">
    <property type="match status" value="1"/>
</dbReference>
<accession>A0A0R1REM8</accession>
<dbReference type="AlphaFoldDB" id="A0A0R1REM8"/>
<reference evidence="3 4" key="1">
    <citation type="journal article" date="2015" name="Genome Announc.">
        <title>Expanding the biotechnology potential of lactobacilli through comparative genomics of 213 strains and associated genera.</title>
        <authorList>
            <person name="Sun Z."/>
            <person name="Harris H.M."/>
            <person name="McCann A."/>
            <person name="Guo C."/>
            <person name="Argimon S."/>
            <person name="Zhang W."/>
            <person name="Yang X."/>
            <person name="Jeffery I.B."/>
            <person name="Cooney J.C."/>
            <person name="Kagawa T.F."/>
            <person name="Liu W."/>
            <person name="Song Y."/>
            <person name="Salvetti E."/>
            <person name="Wrobel A."/>
            <person name="Rasinkangas P."/>
            <person name="Parkhill J."/>
            <person name="Rea M.C."/>
            <person name="O'Sullivan O."/>
            <person name="Ritari J."/>
            <person name="Douillard F.P."/>
            <person name="Paul Ross R."/>
            <person name="Yang R."/>
            <person name="Briner A.E."/>
            <person name="Felis G.E."/>
            <person name="de Vos W.M."/>
            <person name="Barrangou R."/>
            <person name="Klaenhammer T.R."/>
            <person name="Caufield P.W."/>
            <person name="Cui Y."/>
            <person name="Zhang H."/>
            <person name="O'Toole P.W."/>
        </authorList>
    </citation>
    <scope>NUCLEOTIDE SEQUENCE [LARGE SCALE GENOMIC DNA]</scope>
    <source>
        <strain evidence="3 4">DSM 13343</strain>
    </source>
</reference>
<evidence type="ECO:0000313" key="3">
    <source>
        <dbReference type="EMBL" id="KRL53716.1"/>
    </source>
</evidence>
<protein>
    <submittedName>
        <fullName evidence="3">Cell growth regulatory protein</fullName>
    </submittedName>
</protein>
<dbReference type="PATRIC" id="fig|1423769.4.peg.234"/>
<dbReference type="Proteomes" id="UP000051790">
    <property type="component" value="Unassembled WGS sequence"/>
</dbReference>
<organism evidence="3 4">
    <name type="scientific">Lacticaseibacillus manihotivorans DSM 13343 = JCM 12514</name>
    <dbReference type="NCBI Taxonomy" id="1423769"/>
    <lineage>
        <taxon>Bacteria</taxon>
        <taxon>Bacillati</taxon>
        <taxon>Bacillota</taxon>
        <taxon>Bacilli</taxon>
        <taxon>Lactobacillales</taxon>
        <taxon>Lactobacillaceae</taxon>
        <taxon>Lacticaseibacillus</taxon>
    </lineage>
</organism>
<evidence type="ECO:0000313" key="4">
    <source>
        <dbReference type="Proteomes" id="UP000051790"/>
    </source>
</evidence>
<name>A0A0R1REM8_9LACO</name>
<keyword evidence="4" id="KW-1185">Reference proteome</keyword>
<proteinExistence type="inferred from homology"/>
<dbReference type="RefSeq" id="WP_056962255.1">
    <property type="nucleotide sequence ID" value="NZ_AZEU01000010.1"/>
</dbReference>
<dbReference type="OrthoDB" id="9808744at2"/>
<dbReference type="InterPro" id="IPR003477">
    <property type="entry name" value="PemK-like"/>
</dbReference>
<dbReference type="Pfam" id="PF02452">
    <property type="entry name" value="PemK_toxin"/>
    <property type="match status" value="1"/>
</dbReference>
<dbReference type="EMBL" id="AZEU01000010">
    <property type="protein sequence ID" value="KRL53716.1"/>
    <property type="molecule type" value="Genomic_DNA"/>
</dbReference>
<keyword evidence="2" id="KW-1277">Toxin-antitoxin system</keyword>
<dbReference type="SUPFAM" id="SSF50118">
    <property type="entry name" value="Cell growth inhibitor/plasmid maintenance toxic component"/>
    <property type="match status" value="1"/>
</dbReference>
<sequence length="119" mass="13517">MQMPKQGDIIFIDSEPHAGKEFGGHDPEQNNTRRPMIVLSNTDYNHGTKMVIGMLVTHSNFGDSSWYEQFADFNSGVEGNIVLWQLPTYDALARRAEIVGHVPDKLLKRLKQDAKDIFE</sequence>
<evidence type="ECO:0000256" key="1">
    <source>
        <dbReference type="ARBA" id="ARBA00007521"/>
    </source>
</evidence>